<accession>A0AAD9S2B9</accession>
<keyword evidence="11" id="KW-1185">Reference proteome</keyword>
<evidence type="ECO:0000256" key="7">
    <source>
        <dbReference type="PIRSR" id="PIRSR602403-1"/>
    </source>
</evidence>
<dbReference type="InterPro" id="IPR001128">
    <property type="entry name" value="Cyt_P450"/>
</dbReference>
<dbReference type="GO" id="GO:0020037">
    <property type="term" value="F:heme binding"/>
    <property type="evidence" value="ECO:0007669"/>
    <property type="project" value="InterPro"/>
</dbReference>
<dbReference type="AlphaFoldDB" id="A0AAD9S2B9"/>
<dbReference type="InterPro" id="IPR036396">
    <property type="entry name" value="Cyt_P450_sf"/>
</dbReference>
<keyword evidence="9" id="KW-0812">Transmembrane</keyword>
<name>A0AAD9S2B9_PHOAM</name>
<evidence type="ECO:0000313" key="10">
    <source>
        <dbReference type="EMBL" id="KAK2597485.1"/>
    </source>
</evidence>
<dbReference type="EMBL" id="JAUJFL010000009">
    <property type="protein sequence ID" value="KAK2597485.1"/>
    <property type="molecule type" value="Genomic_DNA"/>
</dbReference>
<dbReference type="GO" id="GO:0005506">
    <property type="term" value="F:iron ion binding"/>
    <property type="evidence" value="ECO:0007669"/>
    <property type="project" value="InterPro"/>
</dbReference>
<evidence type="ECO:0000256" key="9">
    <source>
        <dbReference type="SAM" id="Phobius"/>
    </source>
</evidence>
<evidence type="ECO:0000256" key="5">
    <source>
        <dbReference type="ARBA" id="ARBA00023004"/>
    </source>
</evidence>
<dbReference type="SUPFAM" id="SSF48264">
    <property type="entry name" value="Cytochrome P450"/>
    <property type="match status" value="1"/>
</dbReference>
<evidence type="ECO:0000256" key="6">
    <source>
        <dbReference type="ARBA" id="ARBA00023033"/>
    </source>
</evidence>
<keyword evidence="9" id="KW-1133">Transmembrane helix</keyword>
<dbReference type="InterPro" id="IPR002403">
    <property type="entry name" value="Cyt_P450_E_grp-IV"/>
</dbReference>
<dbReference type="PRINTS" id="PR00385">
    <property type="entry name" value="P450"/>
</dbReference>
<dbReference type="InterPro" id="IPR017972">
    <property type="entry name" value="Cyt_P450_CS"/>
</dbReference>
<proteinExistence type="inferred from homology"/>
<gene>
    <name evidence="10" type="ORF">N8I77_012267</name>
</gene>
<dbReference type="PRINTS" id="PR00465">
    <property type="entry name" value="EP450IV"/>
</dbReference>
<keyword evidence="5 7" id="KW-0408">Iron</keyword>
<keyword evidence="6 8" id="KW-0503">Monooxygenase</keyword>
<protein>
    <recommendedName>
        <fullName evidence="12">Cytochrome P450</fullName>
    </recommendedName>
</protein>
<dbReference type="Pfam" id="PF00067">
    <property type="entry name" value="p450"/>
    <property type="match status" value="1"/>
</dbReference>
<keyword evidence="4 7" id="KW-0479">Metal-binding</keyword>
<dbReference type="PROSITE" id="PS00086">
    <property type="entry name" value="CYTOCHROME_P450"/>
    <property type="match status" value="1"/>
</dbReference>
<evidence type="ECO:0000256" key="4">
    <source>
        <dbReference type="ARBA" id="ARBA00022723"/>
    </source>
</evidence>
<dbReference type="InterPro" id="IPR050121">
    <property type="entry name" value="Cytochrome_P450_monoxygenase"/>
</dbReference>
<sequence>MSLPVQLTSYPLTANTAITLILISLAWAVIYPLYVSSLKHVPGPKLAAITSLYINRRYYNESAILYIKSLHDKYGHIIRVGPNEVVLDDPKQLSIIYGVRSTFTKPSTAVLFDNYGYPNVFSSVTREQHRDRKKLVAHVYTMNAHLNNASLMNFIRNRLGKLLEIIDRGNDRVTDVYTLAGYFALDNVSYMVYGESLDSMGGQNLRAADDIRNLAIASAPFVRFAWLFTRVSSLWPLNLLLPKFMAKAITSRDSLAAINQEQIARITNSDSRIDPNNTVLGYMQSQPEYGQSITKGHVQSECFDHILAGADTTAASIAYGLYVLSLPKNQQYQERLREEVSQLSWPLDFKAVGKLRYLEMCVLEILRLYPPGPGSLQQRVTPLKEATHVNIQGIVYKLAPGTIVGIQAYSLHRNQDVFGAAPEDFKPERWELVDEERLKAMKKAWIPFGSGARTCLGLK</sequence>
<evidence type="ECO:0008006" key="12">
    <source>
        <dbReference type="Google" id="ProtNLM"/>
    </source>
</evidence>
<keyword evidence="8" id="KW-0560">Oxidoreductase</keyword>
<dbReference type="GO" id="GO:0004497">
    <property type="term" value="F:monooxygenase activity"/>
    <property type="evidence" value="ECO:0007669"/>
    <property type="project" value="UniProtKB-KW"/>
</dbReference>
<comment type="cofactor">
    <cofactor evidence="1 7">
        <name>heme</name>
        <dbReference type="ChEBI" id="CHEBI:30413"/>
    </cofactor>
</comment>
<dbReference type="PANTHER" id="PTHR24305:SF166">
    <property type="entry name" value="CYTOCHROME P450 12A4, MITOCHONDRIAL-RELATED"/>
    <property type="match status" value="1"/>
</dbReference>
<feature type="transmembrane region" description="Helical" evidence="9">
    <location>
        <begin position="12"/>
        <end position="34"/>
    </location>
</feature>
<keyword evidence="3 7" id="KW-0349">Heme</keyword>
<evidence type="ECO:0000256" key="8">
    <source>
        <dbReference type="RuleBase" id="RU000461"/>
    </source>
</evidence>
<evidence type="ECO:0000313" key="11">
    <source>
        <dbReference type="Proteomes" id="UP001265746"/>
    </source>
</evidence>
<evidence type="ECO:0000256" key="2">
    <source>
        <dbReference type="ARBA" id="ARBA00010617"/>
    </source>
</evidence>
<dbReference type="GO" id="GO:0016705">
    <property type="term" value="F:oxidoreductase activity, acting on paired donors, with incorporation or reduction of molecular oxygen"/>
    <property type="evidence" value="ECO:0007669"/>
    <property type="project" value="InterPro"/>
</dbReference>
<organism evidence="10 11">
    <name type="scientific">Phomopsis amygdali</name>
    <name type="common">Fusicoccum amygdali</name>
    <dbReference type="NCBI Taxonomy" id="1214568"/>
    <lineage>
        <taxon>Eukaryota</taxon>
        <taxon>Fungi</taxon>
        <taxon>Dikarya</taxon>
        <taxon>Ascomycota</taxon>
        <taxon>Pezizomycotina</taxon>
        <taxon>Sordariomycetes</taxon>
        <taxon>Sordariomycetidae</taxon>
        <taxon>Diaporthales</taxon>
        <taxon>Diaporthaceae</taxon>
        <taxon>Diaporthe</taxon>
    </lineage>
</organism>
<evidence type="ECO:0000256" key="1">
    <source>
        <dbReference type="ARBA" id="ARBA00001971"/>
    </source>
</evidence>
<comment type="similarity">
    <text evidence="2 8">Belongs to the cytochrome P450 family.</text>
</comment>
<dbReference type="Proteomes" id="UP001265746">
    <property type="component" value="Unassembled WGS sequence"/>
</dbReference>
<reference evidence="10" key="1">
    <citation type="submission" date="2023-06" db="EMBL/GenBank/DDBJ databases">
        <authorList>
            <person name="Noh H."/>
        </authorList>
    </citation>
    <scope>NUCLEOTIDE SEQUENCE</scope>
    <source>
        <strain evidence="10">DUCC20226</strain>
    </source>
</reference>
<dbReference type="PANTHER" id="PTHR24305">
    <property type="entry name" value="CYTOCHROME P450"/>
    <property type="match status" value="1"/>
</dbReference>
<dbReference type="Gene3D" id="1.10.630.10">
    <property type="entry name" value="Cytochrome P450"/>
    <property type="match status" value="1"/>
</dbReference>
<feature type="binding site" description="axial binding residue" evidence="7">
    <location>
        <position position="455"/>
    </location>
    <ligand>
        <name>heme</name>
        <dbReference type="ChEBI" id="CHEBI:30413"/>
    </ligand>
    <ligandPart>
        <name>Fe</name>
        <dbReference type="ChEBI" id="CHEBI:18248"/>
    </ligandPart>
</feature>
<keyword evidence="9" id="KW-0472">Membrane</keyword>
<comment type="caution">
    <text evidence="10">The sequence shown here is derived from an EMBL/GenBank/DDBJ whole genome shotgun (WGS) entry which is preliminary data.</text>
</comment>
<evidence type="ECO:0000256" key="3">
    <source>
        <dbReference type="ARBA" id="ARBA00022617"/>
    </source>
</evidence>